<evidence type="ECO:0000256" key="1">
    <source>
        <dbReference type="PROSITE-ProRule" id="PRU00169"/>
    </source>
</evidence>
<feature type="domain" description="Response regulatory" evidence="2">
    <location>
        <begin position="15"/>
        <end position="131"/>
    </location>
</feature>
<evidence type="ECO:0000313" key="5">
    <source>
        <dbReference type="Proteomes" id="UP001500279"/>
    </source>
</evidence>
<dbReference type="CDD" id="cd07302">
    <property type="entry name" value="CHD"/>
    <property type="match status" value="1"/>
</dbReference>
<feature type="modified residue" description="4-aspartylphosphate" evidence="1">
    <location>
        <position position="64"/>
    </location>
</feature>
<proteinExistence type="predicted"/>
<evidence type="ECO:0008006" key="6">
    <source>
        <dbReference type="Google" id="ProtNLM"/>
    </source>
</evidence>
<organism evidence="4 5">
    <name type="scientific">Ideonella azotifigens</name>
    <dbReference type="NCBI Taxonomy" id="513160"/>
    <lineage>
        <taxon>Bacteria</taxon>
        <taxon>Pseudomonadati</taxon>
        <taxon>Pseudomonadota</taxon>
        <taxon>Betaproteobacteria</taxon>
        <taxon>Burkholderiales</taxon>
        <taxon>Sphaerotilaceae</taxon>
        <taxon>Ideonella</taxon>
    </lineage>
</organism>
<feature type="domain" description="Guanylate cyclase" evidence="3">
    <location>
        <begin position="201"/>
        <end position="332"/>
    </location>
</feature>
<accession>A0ABN1JMA1</accession>
<dbReference type="SMART" id="SM00448">
    <property type="entry name" value="REC"/>
    <property type="match status" value="1"/>
</dbReference>
<reference evidence="4 5" key="1">
    <citation type="journal article" date="2019" name="Int. J. Syst. Evol. Microbiol.">
        <title>The Global Catalogue of Microorganisms (GCM) 10K type strain sequencing project: providing services to taxonomists for standard genome sequencing and annotation.</title>
        <authorList>
            <consortium name="The Broad Institute Genomics Platform"/>
            <consortium name="The Broad Institute Genome Sequencing Center for Infectious Disease"/>
            <person name="Wu L."/>
            <person name="Ma J."/>
        </authorList>
    </citation>
    <scope>NUCLEOTIDE SEQUENCE [LARGE SCALE GENOMIC DNA]</scope>
    <source>
        <strain evidence="4 5">JCM 15503</strain>
    </source>
</reference>
<dbReference type="InterPro" id="IPR001789">
    <property type="entry name" value="Sig_transdc_resp-reg_receiver"/>
</dbReference>
<evidence type="ECO:0000259" key="2">
    <source>
        <dbReference type="PROSITE" id="PS50110"/>
    </source>
</evidence>
<dbReference type="Proteomes" id="UP001500279">
    <property type="component" value="Unassembled WGS sequence"/>
</dbReference>
<dbReference type="InterPro" id="IPR029787">
    <property type="entry name" value="Nucleotide_cyclase"/>
</dbReference>
<protein>
    <recommendedName>
        <fullName evidence="6">Adenylate/guanylate cyclase domain-containing response regulator</fullName>
    </recommendedName>
</protein>
<dbReference type="Pfam" id="PF00211">
    <property type="entry name" value="Guanylate_cyc"/>
    <property type="match status" value="1"/>
</dbReference>
<dbReference type="EMBL" id="BAAAEW010000004">
    <property type="protein sequence ID" value="GAA0742747.1"/>
    <property type="molecule type" value="Genomic_DNA"/>
</dbReference>
<dbReference type="Gene3D" id="3.30.70.1230">
    <property type="entry name" value="Nucleotide cyclase"/>
    <property type="match status" value="1"/>
</dbReference>
<sequence length="379" mass="41400">MNEGSPAFPGPSPARILVVDDLPANRRLLEAHLLARGYQVCLAAGGHEALAMASAEPPDMVLLDVLMPDMDGFSVCAAMRALPALRAVPIVMVTTLDAKEDRVRGLDAGADDFITKPLVKEELWARVRSLLRVKTLYDESQRQQRQLASWSTELERRVAEQLGEMQQLSQLKRFFSPALAARLVASRLRDEILNSHRQEVTVLFADLRGFTAFAEQASADQVMAMLRSFHAAMGELIFQFEGTLERFTGDGFMVFFNDPDPQPDHSLRAVRLALAMQARAAPLLAAWHGRHGPAGLGLGISRGEATVGAIGFEGRLDYAAIGTVTNRAARLCAAAEAGEILACEAAWRNVHAQVTHLPPRIPELRGLPEQLAYPLTGLR</sequence>
<dbReference type="PANTHER" id="PTHR43081:SF20">
    <property type="entry name" value="TWO-COMPONENT RESPONSE REGULATOR"/>
    <property type="match status" value="1"/>
</dbReference>
<dbReference type="InterPro" id="IPR011006">
    <property type="entry name" value="CheY-like_superfamily"/>
</dbReference>
<keyword evidence="5" id="KW-1185">Reference proteome</keyword>
<keyword evidence="1" id="KW-0597">Phosphoprotein</keyword>
<gene>
    <name evidence="4" type="ORF">GCM10009107_06570</name>
</gene>
<dbReference type="RefSeq" id="WP_231010415.1">
    <property type="nucleotide sequence ID" value="NZ_BAAAEW010000004.1"/>
</dbReference>
<dbReference type="PROSITE" id="PS50110">
    <property type="entry name" value="RESPONSE_REGULATORY"/>
    <property type="match status" value="1"/>
</dbReference>
<evidence type="ECO:0000313" key="4">
    <source>
        <dbReference type="EMBL" id="GAA0742747.1"/>
    </source>
</evidence>
<dbReference type="InterPro" id="IPR001054">
    <property type="entry name" value="A/G_cyclase"/>
</dbReference>
<dbReference type="PANTHER" id="PTHR43081">
    <property type="entry name" value="ADENYLATE CYCLASE, TERMINAL-DIFFERENTIATION SPECIFIC-RELATED"/>
    <property type="match status" value="1"/>
</dbReference>
<dbReference type="Gene3D" id="3.40.50.2300">
    <property type="match status" value="1"/>
</dbReference>
<dbReference type="Pfam" id="PF00072">
    <property type="entry name" value="Response_reg"/>
    <property type="match status" value="1"/>
</dbReference>
<dbReference type="PROSITE" id="PS50125">
    <property type="entry name" value="GUANYLATE_CYCLASE_2"/>
    <property type="match status" value="1"/>
</dbReference>
<comment type="caution">
    <text evidence="4">The sequence shown here is derived from an EMBL/GenBank/DDBJ whole genome shotgun (WGS) entry which is preliminary data.</text>
</comment>
<dbReference type="SMART" id="SM00044">
    <property type="entry name" value="CYCc"/>
    <property type="match status" value="1"/>
</dbReference>
<name>A0ABN1JMA1_9BURK</name>
<dbReference type="InterPro" id="IPR050697">
    <property type="entry name" value="Adenylyl/Guanylyl_Cyclase_3/4"/>
</dbReference>
<dbReference type="CDD" id="cd17538">
    <property type="entry name" value="REC_D1_PleD-like"/>
    <property type="match status" value="1"/>
</dbReference>
<dbReference type="SUPFAM" id="SSF52172">
    <property type="entry name" value="CheY-like"/>
    <property type="match status" value="1"/>
</dbReference>
<dbReference type="SUPFAM" id="SSF55073">
    <property type="entry name" value="Nucleotide cyclase"/>
    <property type="match status" value="1"/>
</dbReference>
<evidence type="ECO:0000259" key="3">
    <source>
        <dbReference type="PROSITE" id="PS50125"/>
    </source>
</evidence>